<dbReference type="Proteomes" id="UP000256328">
    <property type="component" value="Unassembled WGS sequence"/>
</dbReference>
<feature type="transmembrane region" description="Helical" evidence="1">
    <location>
        <begin position="442"/>
        <end position="463"/>
    </location>
</feature>
<proteinExistence type="predicted"/>
<keyword evidence="1" id="KW-0472">Membrane</keyword>
<keyword evidence="3" id="KW-1185">Reference proteome</keyword>
<evidence type="ECO:0000256" key="1">
    <source>
        <dbReference type="SAM" id="Phobius"/>
    </source>
</evidence>
<accession>A0A3D8RNP1</accession>
<sequence>MDHGIWAQARNDADHKDFADSPATSLSYGAWICRWFQRSSIRKRKDVESLVPLQAYPGHPNQDGQHDFRSMIGPSDWYVRFLREKVQQIPTEILRLTHPSLDGGREESVTFLAMNSFLYEVAKMLSEEPYLSLKHIISHFETKQDKSFMEEERALAFQLCFIALGLITMLYSPNLQPVPGMLEILDRSNSVSKSPRNKTWNSFRLSVDQAEGSFSDVLQRMGNLNGPIPHPAPSSPGQRPPEDALRVSNLKFYTLSKFAHIDVIWIDSVCMHLEFDDRNKVLKLFRFPSFCEAVCANEEYDTFLAQLFNDYLMEGVSDSDRDTVNIRSRDFFREIIFSYRLIFGQNADSWKLFQKEHATRKNKGSCSYDDPLLPKLCGGEWSREDIYEVLDAPPARSIYSASADFPYFGKRLIAIQDCVLIQNPSDWETLWYDRRDLSRFSAIWAVLIFGVVTILMGIVQIALSAAQVGGTFPKSTK</sequence>
<keyword evidence="1" id="KW-0812">Transmembrane</keyword>
<protein>
    <submittedName>
        <fullName evidence="2">Uncharacterized protein</fullName>
    </submittedName>
</protein>
<dbReference type="OrthoDB" id="5428890at2759"/>
<evidence type="ECO:0000313" key="2">
    <source>
        <dbReference type="EMBL" id="RDW75663.1"/>
    </source>
</evidence>
<organism evidence="2 3">
    <name type="scientific">Coleophoma crateriformis</name>
    <dbReference type="NCBI Taxonomy" id="565419"/>
    <lineage>
        <taxon>Eukaryota</taxon>
        <taxon>Fungi</taxon>
        <taxon>Dikarya</taxon>
        <taxon>Ascomycota</taxon>
        <taxon>Pezizomycotina</taxon>
        <taxon>Leotiomycetes</taxon>
        <taxon>Helotiales</taxon>
        <taxon>Dermateaceae</taxon>
        <taxon>Coleophoma</taxon>
    </lineage>
</organism>
<keyword evidence="1" id="KW-1133">Transmembrane helix</keyword>
<reference evidence="2 3" key="1">
    <citation type="journal article" date="2018" name="IMA Fungus">
        <title>IMA Genome-F 9: Draft genome sequence of Annulohypoxylon stygium, Aspergillus mulundensis, Berkeleyomyces basicola (syn. Thielaviopsis basicola), Ceratocystis smalleyi, two Cercospora beticola strains, Coleophoma cylindrospora, Fusarium fracticaudum, Phialophora cf. hyalina, and Morchella septimelata.</title>
        <authorList>
            <person name="Wingfield B.D."/>
            <person name="Bills G.F."/>
            <person name="Dong Y."/>
            <person name="Huang W."/>
            <person name="Nel W.J."/>
            <person name="Swalarsk-Parry B.S."/>
            <person name="Vaghefi N."/>
            <person name="Wilken P.M."/>
            <person name="An Z."/>
            <person name="de Beer Z.W."/>
            <person name="De Vos L."/>
            <person name="Chen L."/>
            <person name="Duong T.A."/>
            <person name="Gao Y."/>
            <person name="Hammerbacher A."/>
            <person name="Kikkert J.R."/>
            <person name="Li Y."/>
            <person name="Li H."/>
            <person name="Li K."/>
            <person name="Li Q."/>
            <person name="Liu X."/>
            <person name="Ma X."/>
            <person name="Naidoo K."/>
            <person name="Pethybridge S.J."/>
            <person name="Sun J."/>
            <person name="Steenkamp E.T."/>
            <person name="van der Nest M.A."/>
            <person name="van Wyk S."/>
            <person name="Wingfield M.J."/>
            <person name="Xiong C."/>
            <person name="Yue Q."/>
            <person name="Zhang X."/>
        </authorList>
    </citation>
    <scope>NUCLEOTIDE SEQUENCE [LARGE SCALE GENOMIC DNA]</scope>
    <source>
        <strain evidence="2 3">BP5796</strain>
    </source>
</reference>
<dbReference type="AlphaFoldDB" id="A0A3D8RNP1"/>
<dbReference type="EMBL" id="PDLN01000009">
    <property type="protein sequence ID" value="RDW75663.1"/>
    <property type="molecule type" value="Genomic_DNA"/>
</dbReference>
<comment type="caution">
    <text evidence="2">The sequence shown here is derived from an EMBL/GenBank/DDBJ whole genome shotgun (WGS) entry which is preliminary data.</text>
</comment>
<name>A0A3D8RNP1_9HELO</name>
<gene>
    <name evidence="2" type="ORF">BP5796_06484</name>
</gene>
<evidence type="ECO:0000313" key="3">
    <source>
        <dbReference type="Proteomes" id="UP000256328"/>
    </source>
</evidence>